<comment type="caution">
    <text evidence="2">The sequence shown here is derived from an EMBL/GenBank/DDBJ whole genome shotgun (WGS) entry which is preliminary data.</text>
</comment>
<gene>
    <name evidence="2" type="ORF">C6T65_21470</name>
</gene>
<reference evidence="2 3" key="1">
    <citation type="submission" date="2018-03" db="EMBL/GenBank/DDBJ databases">
        <authorList>
            <person name="Nguyen K."/>
            <person name="Fouts D."/>
            <person name="Sutton G."/>
        </authorList>
    </citation>
    <scope>NUCLEOTIDE SEQUENCE [LARGE SCALE GENOMIC DNA]</scope>
    <source>
        <strain evidence="2 3">AU3578</strain>
    </source>
</reference>
<dbReference type="EMBL" id="PVHK01000157">
    <property type="protein sequence ID" value="PRH40365.1"/>
    <property type="molecule type" value="Genomic_DNA"/>
</dbReference>
<feature type="region of interest" description="Disordered" evidence="1">
    <location>
        <begin position="77"/>
        <end position="107"/>
    </location>
</feature>
<feature type="region of interest" description="Disordered" evidence="1">
    <location>
        <begin position="1"/>
        <end position="29"/>
    </location>
</feature>
<proteinExistence type="predicted"/>
<sequence length="140" mass="15232">MRDGDVVKMKQAKNRSGEAAAMHAQRRRQRARCGAVARREQRPQSAAHATVNEASDLASTAPTCALSVLPAATDVALARRRPQAARSPRRPAPERPPSTVRDTAIQRPARLIQPYSLFCVALVGELPTDFPDRSVGESRV</sequence>
<accession>A0AA45BBB4</accession>
<dbReference type="AlphaFoldDB" id="A0AA45BBB4"/>
<evidence type="ECO:0000313" key="3">
    <source>
        <dbReference type="Proteomes" id="UP000237632"/>
    </source>
</evidence>
<evidence type="ECO:0000313" key="2">
    <source>
        <dbReference type="EMBL" id="PRH40365.1"/>
    </source>
</evidence>
<protein>
    <submittedName>
        <fullName evidence="2">Uncharacterized protein</fullName>
    </submittedName>
</protein>
<name>A0AA45BBB4_BURVI</name>
<feature type="compositionally biased region" description="Basic residues" evidence="1">
    <location>
        <begin position="78"/>
        <end position="89"/>
    </location>
</feature>
<evidence type="ECO:0000256" key="1">
    <source>
        <dbReference type="SAM" id="MobiDB-lite"/>
    </source>
</evidence>
<dbReference type="Proteomes" id="UP000237632">
    <property type="component" value="Unassembled WGS sequence"/>
</dbReference>
<organism evidence="2 3">
    <name type="scientific">Burkholderia vietnamiensis</name>
    <dbReference type="NCBI Taxonomy" id="60552"/>
    <lineage>
        <taxon>Bacteria</taxon>
        <taxon>Pseudomonadati</taxon>
        <taxon>Pseudomonadota</taxon>
        <taxon>Betaproteobacteria</taxon>
        <taxon>Burkholderiales</taxon>
        <taxon>Burkholderiaceae</taxon>
        <taxon>Burkholderia</taxon>
        <taxon>Burkholderia cepacia complex</taxon>
    </lineage>
</organism>